<dbReference type="Gene3D" id="3.10.20.370">
    <property type="match status" value="1"/>
</dbReference>
<keyword evidence="2" id="KW-0645">Protease</keyword>
<dbReference type="PANTHER" id="PTHR37984">
    <property type="entry name" value="PROTEIN CBG26694"/>
    <property type="match status" value="1"/>
</dbReference>
<dbReference type="CDD" id="cd01647">
    <property type="entry name" value="RT_LTR"/>
    <property type="match status" value="1"/>
</dbReference>
<name>A0A2Z6SBP8_9GLOM</name>
<evidence type="ECO:0000256" key="8">
    <source>
        <dbReference type="ARBA" id="ARBA00022801"/>
    </source>
</evidence>
<evidence type="ECO:0000313" key="12">
    <source>
        <dbReference type="EMBL" id="GBC06702.1"/>
    </source>
</evidence>
<dbReference type="Pfam" id="PF00078">
    <property type="entry name" value="RVT_1"/>
    <property type="match status" value="1"/>
</dbReference>
<feature type="domain" description="Integrase catalytic" evidence="11">
    <location>
        <begin position="969"/>
        <end position="1091"/>
    </location>
</feature>
<dbReference type="FunFam" id="3.10.20.370:FF:000001">
    <property type="entry name" value="Retrovirus-related Pol polyprotein from transposon 17.6-like protein"/>
    <property type="match status" value="1"/>
</dbReference>
<dbReference type="GO" id="GO:0015074">
    <property type="term" value="P:DNA integration"/>
    <property type="evidence" value="ECO:0007669"/>
    <property type="project" value="InterPro"/>
</dbReference>
<keyword evidence="7" id="KW-0255">Endonuclease</keyword>
<dbReference type="SUPFAM" id="SSF56672">
    <property type="entry name" value="DNA/RNA polymerases"/>
    <property type="match status" value="1"/>
</dbReference>
<sequence>MQDAEPSKSKKVRRKMLPAPIEQLTEFNVANYLRDLPCGLSVGQAAHEIPKYRSGLIRAVRRTREKETNFIERNDSPDLDQTTAARCELYVGKEPISAVIDSGAATSIITKSLMKQLGYQIDQPSNMVIVTANGTREKKKKKTNEEYENEELVEAPLYYSDTWDSDSDDLEYNPWMEMHSPDYSEEEETSDDKNEGNPAVFLAEVQEENNSSAVVKSHLGLLDHHQQTLFQSLMKEYEDICAKSQTRIGKTHVIRHRILTGDAAPVAQPPYRMNPVKREFLKNEIVKMEAQGIIRKSSSPWASPVVIVEKKGGDKRLCIDYRKLNAITKADAYPLPRIDDLLENLRSATWFTTLDLASGYWQVQMSEEDIEKTAFITPFGLYEFLVMPFGLAYAPGTFQRLMNYILQDFLGIFVAVYLDDVIIYTRGPLETHLDHLRQVFETLRSANLQIKLKKCYFCYPNIHFLGHVVGRDGIQVDPEKIEKVKNFPIPQNLRQLRAALGLFSYYRKFIKDFSKIARPMNELLKKDVPFEWDQKKQNAFERLKECLMKAPILSYPDFNRSFIIYTDASGTGLGAVLSQLQEDGKEHVIAYASRSMNKAEMNYAITDQECLAVVWAVQHFQHYLGMKPFTIVTDHIALKWLKTSKIPKGRRARWIMELQQYDFQIKHRPGKANANADALSRIHEDPVECICYCSIIGDACFINDGHHTHRICFECQRRIEKKRCAKSQKIQEQLQKEEEIINRAKTYIWSKCDMEIERAVVQRNVELTRDLGILDNNRPNYQNHCENCGTLLNSKRENWMLFSYPPPYDQWYCRSDILTCKTCFRELAEEYFGDVEMQYLEILKETTEMEMSQDEHFSPGIGWKYDEAEEYEIQQTRIHPDMNPDYLKNKRKNGQLLKVIRNFELEPLLYMMHNDPTAAHFAVDTMFNKIKDRYYWPQMYENIREYVRSCDSCQRRGKSKANQLLHPIAVHGPFYQVGIDFVGPLPITPNGNRYIIVAMDYMTKWPEARPVSRATAEETSQFIYEDIICRHGCPAKLLSDRGTHFNNQMVEKLLEKFGIKHVFSTPYHPQTNGSLLKLYYDRQNWAPIIAV</sequence>
<dbReference type="GO" id="GO:0004519">
    <property type="term" value="F:endonuclease activity"/>
    <property type="evidence" value="ECO:0007669"/>
    <property type="project" value="UniProtKB-KW"/>
</dbReference>
<keyword evidence="6" id="KW-0064">Aspartyl protease</keyword>
<dbReference type="SUPFAM" id="SSF53098">
    <property type="entry name" value="Ribonuclease H-like"/>
    <property type="match status" value="1"/>
</dbReference>
<evidence type="ECO:0000259" key="10">
    <source>
        <dbReference type="PROSITE" id="PS50878"/>
    </source>
</evidence>
<evidence type="ECO:0000313" key="13">
    <source>
        <dbReference type="Proteomes" id="UP000247702"/>
    </source>
</evidence>
<dbReference type="SUPFAM" id="SSF50630">
    <property type="entry name" value="Acid proteases"/>
    <property type="match status" value="1"/>
</dbReference>
<dbReference type="InterPro" id="IPR001969">
    <property type="entry name" value="Aspartic_peptidase_AS"/>
</dbReference>
<dbReference type="GO" id="GO:0004190">
    <property type="term" value="F:aspartic-type endopeptidase activity"/>
    <property type="evidence" value="ECO:0007669"/>
    <property type="project" value="UniProtKB-KW"/>
</dbReference>
<evidence type="ECO:0000256" key="3">
    <source>
        <dbReference type="ARBA" id="ARBA00022679"/>
    </source>
</evidence>
<dbReference type="FunFam" id="3.30.70.270:FF:000003">
    <property type="entry name" value="Transposon Ty3-G Gag-Pol polyprotein"/>
    <property type="match status" value="1"/>
</dbReference>
<dbReference type="Proteomes" id="UP000247702">
    <property type="component" value="Unassembled WGS sequence"/>
</dbReference>
<protein>
    <recommendedName>
        <fullName evidence="1">RNA-directed DNA polymerase</fullName>
        <ecNumber evidence="1">2.7.7.49</ecNumber>
    </recommendedName>
</protein>
<evidence type="ECO:0000256" key="6">
    <source>
        <dbReference type="ARBA" id="ARBA00022750"/>
    </source>
</evidence>
<dbReference type="Pfam" id="PF13975">
    <property type="entry name" value="gag-asp_proteas"/>
    <property type="match status" value="1"/>
</dbReference>
<keyword evidence="9" id="KW-0695">RNA-directed DNA polymerase</keyword>
<keyword evidence="13" id="KW-1185">Reference proteome</keyword>
<keyword evidence="8" id="KW-0378">Hydrolase</keyword>
<dbReference type="InterPro" id="IPR050951">
    <property type="entry name" value="Retrovirus_Pol_polyprotein"/>
</dbReference>
<dbReference type="InterPro" id="IPR036397">
    <property type="entry name" value="RNaseH_sf"/>
</dbReference>
<reference evidence="12 13" key="1">
    <citation type="submission" date="2017-11" db="EMBL/GenBank/DDBJ databases">
        <title>The genome of Rhizophagus clarus HR1 reveals common genetic basis of auxotrophy among arbuscular mycorrhizal fungi.</title>
        <authorList>
            <person name="Kobayashi Y."/>
        </authorList>
    </citation>
    <scope>NUCLEOTIDE SEQUENCE [LARGE SCALE GENOMIC DNA]</scope>
    <source>
        <strain evidence="12 13">HR1</strain>
    </source>
</reference>
<dbReference type="CDD" id="cd09274">
    <property type="entry name" value="RNase_HI_RT_Ty3"/>
    <property type="match status" value="1"/>
</dbReference>
<dbReference type="EC" id="2.7.7.49" evidence="1"/>
<dbReference type="Gene3D" id="3.30.420.10">
    <property type="entry name" value="Ribonuclease H-like superfamily/Ribonuclease H"/>
    <property type="match status" value="1"/>
</dbReference>
<evidence type="ECO:0000256" key="1">
    <source>
        <dbReference type="ARBA" id="ARBA00012493"/>
    </source>
</evidence>
<dbReference type="InterPro" id="IPR043128">
    <property type="entry name" value="Rev_trsase/Diguanyl_cyclase"/>
</dbReference>
<dbReference type="Gene3D" id="3.10.10.10">
    <property type="entry name" value="HIV Type 1 Reverse Transcriptase, subunit A, domain 1"/>
    <property type="match status" value="1"/>
</dbReference>
<evidence type="ECO:0000259" key="11">
    <source>
        <dbReference type="PROSITE" id="PS50994"/>
    </source>
</evidence>
<keyword evidence="4" id="KW-0548">Nucleotidyltransferase</keyword>
<dbReference type="PROSITE" id="PS50994">
    <property type="entry name" value="INTEGRASE"/>
    <property type="match status" value="1"/>
</dbReference>
<dbReference type="Pfam" id="PF00665">
    <property type="entry name" value="rve"/>
    <property type="match status" value="1"/>
</dbReference>
<dbReference type="InterPro" id="IPR001584">
    <property type="entry name" value="Integrase_cat-core"/>
</dbReference>
<dbReference type="GO" id="GO:0006508">
    <property type="term" value="P:proteolysis"/>
    <property type="evidence" value="ECO:0007669"/>
    <property type="project" value="UniProtKB-KW"/>
</dbReference>
<gene>
    <name evidence="12" type="ORF">RclHR1_00700001</name>
</gene>
<organism evidence="12 13">
    <name type="scientific">Rhizophagus clarus</name>
    <dbReference type="NCBI Taxonomy" id="94130"/>
    <lineage>
        <taxon>Eukaryota</taxon>
        <taxon>Fungi</taxon>
        <taxon>Fungi incertae sedis</taxon>
        <taxon>Mucoromycota</taxon>
        <taxon>Glomeromycotina</taxon>
        <taxon>Glomeromycetes</taxon>
        <taxon>Glomerales</taxon>
        <taxon>Glomeraceae</taxon>
        <taxon>Rhizophagus</taxon>
    </lineage>
</organism>
<dbReference type="FunFam" id="3.10.10.10:FF:000007">
    <property type="entry name" value="Retrovirus-related Pol polyprotein from transposon 17.6-like Protein"/>
    <property type="match status" value="1"/>
</dbReference>
<dbReference type="CDD" id="cd00303">
    <property type="entry name" value="retropepsin_like"/>
    <property type="match status" value="1"/>
</dbReference>
<evidence type="ECO:0000256" key="2">
    <source>
        <dbReference type="ARBA" id="ARBA00022670"/>
    </source>
</evidence>
<dbReference type="InterPro" id="IPR021109">
    <property type="entry name" value="Peptidase_aspartic_dom_sf"/>
</dbReference>
<evidence type="ECO:0000256" key="7">
    <source>
        <dbReference type="ARBA" id="ARBA00022759"/>
    </source>
</evidence>
<dbReference type="GO" id="GO:0003964">
    <property type="term" value="F:RNA-directed DNA polymerase activity"/>
    <property type="evidence" value="ECO:0007669"/>
    <property type="project" value="UniProtKB-KW"/>
</dbReference>
<dbReference type="EMBL" id="BEXD01004093">
    <property type="protein sequence ID" value="GBC06702.1"/>
    <property type="molecule type" value="Genomic_DNA"/>
</dbReference>
<dbReference type="InterPro" id="IPR041373">
    <property type="entry name" value="RT_RNaseH"/>
</dbReference>
<accession>A0A2Z6SBP8</accession>
<evidence type="ECO:0000256" key="4">
    <source>
        <dbReference type="ARBA" id="ARBA00022695"/>
    </source>
</evidence>
<dbReference type="GO" id="GO:0005634">
    <property type="term" value="C:nucleus"/>
    <property type="evidence" value="ECO:0007669"/>
    <property type="project" value="UniProtKB-ARBA"/>
</dbReference>
<dbReference type="PROSITE" id="PS50878">
    <property type="entry name" value="RT_POL"/>
    <property type="match status" value="1"/>
</dbReference>
<dbReference type="Gene3D" id="2.40.70.10">
    <property type="entry name" value="Acid Proteases"/>
    <property type="match status" value="1"/>
</dbReference>
<proteinExistence type="predicted"/>
<dbReference type="PANTHER" id="PTHR37984:SF5">
    <property type="entry name" value="PROTEIN NYNRIN-LIKE"/>
    <property type="match status" value="1"/>
</dbReference>
<dbReference type="GO" id="GO:0003676">
    <property type="term" value="F:nucleic acid binding"/>
    <property type="evidence" value="ECO:0007669"/>
    <property type="project" value="InterPro"/>
</dbReference>
<dbReference type="Gene3D" id="1.10.340.70">
    <property type="match status" value="1"/>
</dbReference>
<dbReference type="InterPro" id="IPR041588">
    <property type="entry name" value="Integrase_H2C2"/>
</dbReference>
<dbReference type="Pfam" id="PF17917">
    <property type="entry name" value="RT_RNaseH"/>
    <property type="match status" value="1"/>
</dbReference>
<dbReference type="InterPro" id="IPR012337">
    <property type="entry name" value="RNaseH-like_sf"/>
</dbReference>
<keyword evidence="3" id="KW-0808">Transferase</keyword>
<feature type="domain" description="Reverse transcriptase" evidence="10">
    <location>
        <begin position="289"/>
        <end position="469"/>
    </location>
</feature>
<comment type="caution">
    <text evidence="12">The sequence shown here is derived from an EMBL/GenBank/DDBJ whole genome shotgun (WGS) entry which is preliminary data.</text>
</comment>
<evidence type="ECO:0000256" key="9">
    <source>
        <dbReference type="ARBA" id="ARBA00022918"/>
    </source>
</evidence>
<dbReference type="STRING" id="94130.A0A2Z6SBP8"/>
<dbReference type="FunFam" id="3.30.70.270:FF:000045">
    <property type="entry name" value="Transposon Tf2-7 polyprotein"/>
    <property type="match status" value="1"/>
</dbReference>
<dbReference type="InterPro" id="IPR000477">
    <property type="entry name" value="RT_dom"/>
</dbReference>
<evidence type="ECO:0000256" key="5">
    <source>
        <dbReference type="ARBA" id="ARBA00022722"/>
    </source>
</evidence>
<dbReference type="AlphaFoldDB" id="A0A2Z6SBP8"/>
<dbReference type="InterPro" id="IPR043502">
    <property type="entry name" value="DNA/RNA_pol_sf"/>
</dbReference>
<dbReference type="Pfam" id="PF17921">
    <property type="entry name" value="Integrase_H2C2"/>
    <property type="match status" value="1"/>
</dbReference>
<dbReference type="Gene3D" id="3.30.70.270">
    <property type="match status" value="2"/>
</dbReference>
<keyword evidence="5" id="KW-0540">Nuclease</keyword>
<dbReference type="PROSITE" id="PS00141">
    <property type="entry name" value="ASP_PROTEASE"/>
    <property type="match status" value="1"/>
</dbReference>